<feature type="region of interest" description="Disordered" evidence="1">
    <location>
        <begin position="513"/>
        <end position="532"/>
    </location>
</feature>
<evidence type="ECO:0008006" key="4">
    <source>
        <dbReference type="Google" id="ProtNLM"/>
    </source>
</evidence>
<protein>
    <recommendedName>
        <fullName evidence="4">ARM repeat superfamily protein</fullName>
    </recommendedName>
</protein>
<evidence type="ECO:0000313" key="3">
    <source>
        <dbReference type="Proteomes" id="UP001057375"/>
    </source>
</evidence>
<gene>
    <name evidence="2" type="ORF">ADUPG1_009250</name>
</gene>
<dbReference type="Gene3D" id="1.25.10.10">
    <property type="entry name" value="Leucine-rich Repeat Variant"/>
    <property type="match status" value="1"/>
</dbReference>
<dbReference type="InterPro" id="IPR011989">
    <property type="entry name" value="ARM-like"/>
</dbReference>
<evidence type="ECO:0000256" key="1">
    <source>
        <dbReference type="SAM" id="MobiDB-lite"/>
    </source>
</evidence>
<feature type="region of interest" description="Disordered" evidence="1">
    <location>
        <begin position="1"/>
        <end position="22"/>
    </location>
</feature>
<reference evidence="2" key="1">
    <citation type="submission" date="2022-03" db="EMBL/GenBank/DDBJ databases">
        <title>Draft genome sequence of Aduncisulcus paluster, a free-living microaerophilic Fornicata.</title>
        <authorList>
            <person name="Yuyama I."/>
            <person name="Kume K."/>
            <person name="Tamura T."/>
            <person name="Inagaki Y."/>
            <person name="Hashimoto T."/>
        </authorList>
    </citation>
    <scope>NUCLEOTIDE SEQUENCE</scope>
    <source>
        <strain evidence="2">NY0171</strain>
    </source>
</reference>
<dbReference type="InterPro" id="IPR016024">
    <property type="entry name" value="ARM-type_fold"/>
</dbReference>
<sequence length="851" mass="94305">MPKAPASSVKFKRIDPSGASSVPFKTKVQDPLPFIAEKLQSTSPSNRIEACVVLESTDMSPEMASRFLSSPPSKPVASLLLNCISHPSHSVKKAAAEALGTICASTPYRTASMPLLSASILVINNNGIDIITKAISSILSEVSYDLTYIQKHKDGETFENYQKIESESPISILSSLCRCLHAILSYSAQNDGKGTKKIFRKAVTSVIGNHEFRESICVALCNLLPIYTKNIPSEKIHTIINAPNVVLAKYLSDILSLNCVLVKMISLFLSLSSTVFSFPSESEKHRQSREHELLSSLFSSTTSPMVLRSLSMLALGFDSSNLCVSSIGMVKKIQDQCVNRIPIWEDTIQGMIDESGGSEFESKGKRGEVDKVEREIIVTKSKNEILSMLHLGEREQRCIIRLCNLLDVQQERMRSIKYATKAVKKMKGKATDIQDGEEEEEGDISVPESLLSLPLPSLVTLMKQQRTRLIHCSLVLNLITNELDVTHKAFSVIVNGIGQTLELIYGTSMQYEEGEEGEEGEESRGVIDGSDMPSPSVSTSLLSLLIALLSSLASSLPLRVLSSYSESKEDVHRRSVLSCTVSQCMRAIFLCEIEREEKKEKKNRIGENSLEFFKKVVPVLKLFLEQCATSLEEECELLPDIAPACGEILTLSSSFCDIFSLPLDQMAPLLPLIPPLLSLFPTLLKTFSDPSLPPFASRIIQPSLSLLRCIAISVNSVHPDTHTADKLTGDEEKAIECVTAGVQGVLEWLVDPDIVDGFDQKISRDQTMKRVKKSHKRCGVFHGQVDLVNECCELIIHGLSEKIASKSRDRYEICVLVEKLIQLMEENILIDERFSELVDTMIQWIEYVKHE</sequence>
<dbReference type="EMBL" id="BQXS01011173">
    <property type="protein sequence ID" value="GKT36249.1"/>
    <property type="molecule type" value="Genomic_DNA"/>
</dbReference>
<dbReference type="Proteomes" id="UP001057375">
    <property type="component" value="Unassembled WGS sequence"/>
</dbReference>
<name>A0ABQ5KXU4_9EUKA</name>
<evidence type="ECO:0000313" key="2">
    <source>
        <dbReference type="EMBL" id="GKT36249.1"/>
    </source>
</evidence>
<organism evidence="2 3">
    <name type="scientific">Aduncisulcus paluster</name>
    <dbReference type="NCBI Taxonomy" id="2918883"/>
    <lineage>
        <taxon>Eukaryota</taxon>
        <taxon>Metamonada</taxon>
        <taxon>Carpediemonas-like organisms</taxon>
        <taxon>Aduncisulcus</taxon>
    </lineage>
</organism>
<accession>A0ABQ5KXU4</accession>
<dbReference type="SUPFAM" id="SSF48371">
    <property type="entry name" value="ARM repeat"/>
    <property type="match status" value="1"/>
</dbReference>
<comment type="caution">
    <text evidence="2">The sequence shown here is derived from an EMBL/GenBank/DDBJ whole genome shotgun (WGS) entry which is preliminary data.</text>
</comment>
<keyword evidence="3" id="KW-1185">Reference proteome</keyword>
<proteinExistence type="predicted"/>